<keyword evidence="2" id="KW-0540">Nuclease</keyword>
<keyword evidence="2" id="KW-0378">Hydrolase</keyword>
<dbReference type="SUPFAM" id="SSF52540">
    <property type="entry name" value="P-loop containing nucleoside triphosphate hydrolases"/>
    <property type="match status" value="2"/>
</dbReference>
<sequence length="901" mass="101348">MLVLKTYQEKALKALEEFLGACQGMPVADAYQASMRAQKRTGEVYQEIFPDTPSICLRIPTGGGKTLLAAHSVALAGKVVLNSNAPIALWLTPSDAIRTQTMEALANVRHPYRQALAHDFGDHVKVCDLDSLQTISTHDVGKACIVVVATIQSFNVSDTAKRNVYSFFEELAPHFDGLTPAQTEGLEKVTEADLLNQPFLTTKDIGRVKFSLANWLHRHRPLVIVDEAHNNRTDRFFKTLGRLNPSCVVELTATPVTGNNVLYHVSAQELRSEQMIKLPIVLAEHPQGWRDCIRDSVLTRNGLELTAQKEPDYVRPIMLIQAMPKGGEATVDVVKQHLIEQENIPTEQIAIATGSQKELDGINLFDPACPIRYVITVEALKEGWDCSFAYVLSSLQSVNSSKDVEQLLGRVLRMPYARDRSQAELNKAYAHIVANNFAEAASSLRDRLVQNMGFERLETAGLLVPQQTLPLTGGAGGGPDATTGFSRGRSPAIPDCHIELPAVPDTQHWPDELKAQIEIRPTSQGATVLVKGDIDSEALQQAEAFITAKLPKKAQEKVQQQFADHRAMRQALRAPAQLGMAFALIPQLCLDLDGYLEVVERETLAELGDWDLLDFPVQLAGFAIHETVNSFEIHVSEEKVKYRLIDTQQLHLNEMASHISERDLVRWLDREVRKSWLPQQQLQAYLGKMVSHLMHSERLTLTALVRARFQLAKAIGKEIERLRQLAMQKGFQGRLFEMTVPTLEKVAQYSFQFSPGKYPARNAYQGSYEFNKHFYPLIHDLREKTTTGKMAEEFRCAMAIDAHPKVKQWVRNIEREEKCSFWLPTSSDYFYPDFIAELTDGRVLAVEYKGELYKTTDDSKEKQQIGEQWERSSDGRCLFLFAVERDDVGRDVFKQLDDKLA</sequence>
<evidence type="ECO:0000259" key="1">
    <source>
        <dbReference type="Pfam" id="PF04851"/>
    </source>
</evidence>
<name>A0AAX2M6L1_CHRVL</name>
<dbReference type="InterPro" id="IPR027417">
    <property type="entry name" value="P-loop_NTPase"/>
</dbReference>
<dbReference type="GO" id="GO:0016787">
    <property type="term" value="F:hydrolase activity"/>
    <property type="evidence" value="ECO:0007669"/>
    <property type="project" value="InterPro"/>
</dbReference>
<dbReference type="Proteomes" id="UP000254029">
    <property type="component" value="Unassembled WGS sequence"/>
</dbReference>
<keyword evidence="2" id="KW-0255">Endonuclease</keyword>
<proteinExistence type="predicted"/>
<dbReference type="GO" id="GO:0003677">
    <property type="term" value="F:DNA binding"/>
    <property type="evidence" value="ECO:0007669"/>
    <property type="project" value="InterPro"/>
</dbReference>
<dbReference type="RefSeq" id="WP_076226639.1">
    <property type="nucleotide sequence ID" value="NZ_JAIUJK010000010.1"/>
</dbReference>
<dbReference type="GO" id="GO:0004519">
    <property type="term" value="F:endonuclease activity"/>
    <property type="evidence" value="ECO:0007669"/>
    <property type="project" value="UniProtKB-KW"/>
</dbReference>
<dbReference type="Gene3D" id="3.40.50.300">
    <property type="entry name" value="P-loop containing nucleotide triphosphate hydrolases"/>
    <property type="match status" value="2"/>
</dbReference>
<protein>
    <submittedName>
        <fullName evidence="2">Restriction endonuclease</fullName>
    </submittedName>
</protein>
<dbReference type="GO" id="GO:0005524">
    <property type="term" value="F:ATP binding"/>
    <property type="evidence" value="ECO:0007669"/>
    <property type="project" value="InterPro"/>
</dbReference>
<dbReference type="GO" id="GO:0005829">
    <property type="term" value="C:cytosol"/>
    <property type="evidence" value="ECO:0007669"/>
    <property type="project" value="TreeGrafter"/>
</dbReference>
<evidence type="ECO:0000313" key="2">
    <source>
        <dbReference type="EMBL" id="SUX31970.1"/>
    </source>
</evidence>
<dbReference type="Pfam" id="PF04851">
    <property type="entry name" value="ResIII"/>
    <property type="match status" value="1"/>
</dbReference>
<dbReference type="InterPro" id="IPR006935">
    <property type="entry name" value="Helicase/UvrB_N"/>
</dbReference>
<dbReference type="EMBL" id="UIGR01000001">
    <property type="protein sequence ID" value="SUX31970.1"/>
    <property type="molecule type" value="Genomic_DNA"/>
</dbReference>
<evidence type="ECO:0000313" key="3">
    <source>
        <dbReference type="Proteomes" id="UP000254029"/>
    </source>
</evidence>
<dbReference type="AlphaFoldDB" id="A0AAX2M6L1"/>
<comment type="caution">
    <text evidence="2">The sequence shown here is derived from an EMBL/GenBank/DDBJ whole genome shotgun (WGS) entry which is preliminary data.</text>
</comment>
<organism evidence="2 3">
    <name type="scientific">Chromobacterium violaceum</name>
    <dbReference type="NCBI Taxonomy" id="536"/>
    <lineage>
        <taxon>Bacteria</taxon>
        <taxon>Pseudomonadati</taxon>
        <taxon>Pseudomonadota</taxon>
        <taxon>Betaproteobacteria</taxon>
        <taxon>Neisseriales</taxon>
        <taxon>Chromobacteriaceae</taxon>
        <taxon>Chromobacterium</taxon>
    </lineage>
</organism>
<dbReference type="PANTHER" id="PTHR47396">
    <property type="entry name" value="TYPE I RESTRICTION ENZYME ECOKI R PROTEIN"/>
    <property type="match status" value="1"/>
</dbReference>
<dbReference type="InterPro" id="IPR050742">
    <property type="entry name" value="Helicase_Restrict-Modif_Enz"/>
</dbReference>
<accession>A0AAX2M6L1</accession>
<dbReference type="REBASE" id="423611">
    <property type="entry name" value="Cvi8684ORF1043P"/>
</dbReference>
<reference evidence="2 3" key="1">
    <citation type="submission" date="2018-06" db="EMBL/GenBank/DDBJ databases">
        <authorList>
            <consortium name="Pathogen Informatics"/>
            <person name="Doyle S."/>
        </authorList>
    </citation>
    <scope>NUCLEOTIDE SEQUENCE [LARGE SCALE GENOMIC DNA]</scope>
    <source>
        <strain evidence="2 3">NCTC8684</strain>
    </source>
</reference>
<gene>
    <name evidence="2" type="ORF">NCTC8684_01042</name>
</gene>
<feature type="domain" description="Helicase/UvrB N-terminal" evidence="1">
    <location>
        <begin position="3"/>
        <end position="255"/>
    </location>
</feature>
<dbReference type="PANTHER" id="PTHR47396:SF1">
    <property type="entry name" value="ATP-DEPENDENT HELICASE IRC3-RELATED"/>
    <property type="match status" value="1"/>
</dbReference>